<feature type="compositionally biased region" description="Polar residues" evidence="1">
    <location>
        <begin position="11"/>
        <end position="22"/>
    </location>
</feature>
<feature type="compositionally biased region" description="Polar residues" evidence="1">
    <location>
        <begin position="29"/>
        <end position="44"/>
    </location>
</feature>
<feature type="compositionally biased region" description="Basic and acidic residues" evidence="1">
    <location>
        <begin position="45"/>
        <end position="54"/>
    </location>
</feature>
<feature type="region of interest" description="Disordered" evidence="1">
    <location>
        <begin position="1"/>
        <end position="62"/>
    </location>
</feature>
<reference evidence="2 3" key="1">
    <citation type="journal article" date="2023" name="Nucleic Acids Res.">
        <title>The hologenome of Daphnia magna reveals possible DNA methylation and microbiome-mediated evolution of the host genome.</title>
        <authorList>
            <person name="Chaturvedi A."/>
            <person name="Li X."/>
            <person name="Dhandapani V."/>
            <person name="Marshall H."/>
            <person name="Kissane S."/>
            <person name="Cuenca-Cambronero M."/>
            <person name="Asole G."/>
            <person name="Calvet F."/>
            <person name="Ruiz-Romero M."/>
            <person name="Marangio P."/>
            <person name="Guigo R."/>
            <person name="Rago D."/>
            <person name="Mirbahai L."/>
            <person name="Eastwood N."/>
            <person name="Colbourne J.K."/>
            <person name="Zhou J."/>
            <person name="Mallon E."/>
            <person name="Orsini L."/>
        </authorList>
    </citation>
    <scope>NUCLEOTIDE SEQUENCE [LARGE SCALE GENOMIC DNA]</scope>
    <source>
        <strain evidence="2">LRV0_1</strain>
    </source>
</reference>
<gene>
    <name evidence="2" type="ORF">OUZ56_007077</name>
</gene>
<comment type="caution">
    <text evidence="2">The sequence shown here is derived from an EMBL/GenBank/DDBJ whole genome shotgun (WGS) entry which is preliminary data.</text>
</comment>
<protein>
    <submittedName>
        <fullName evidence="2">Uncharacterized protein</fullName>
    </submittedName>
</protein>
<accession>A0ABQ9YXI5</accession>
<keyword evidence="3" id="KW-1185">Reference proteome</keyword>
<feature type="compositionally biased region" description="Basic and acidic residues" evidence="1">
    <location>
        <begin position="1"/>
        <end position="10"/>
    </location>
</feature>
<name>A0ABQ9YXI5_9CRUS</name>
<dbReference type="EMBL" id="JAOYFB010000001">
    <property type="protein sequence ID" value="KAK4005364.1"/>
    <property type="molecule type" value="Genomic_DNA"/>
</dbReference>
<sequence length="62" mass="6737">MCVDKTRDSLDQATQDVEQQTAVPVPGMSGTSNDTTVLNAGPSSHRNEELEDRAYVNPAMEE</sequence>
<organism evidence="2 3">
    <name type="scientific">Daphnia magna</name>
    <dbReference type="NCBI Taxonomy" id="35525"/>
    <lineage>
        <taxon>Eukaryota</taxon>
        <taxon>Metazoa</taxon>
        <taxon>Ecdysozoa</taxon>
        <taxon>Arthropoda</taxon>
        <taxon>Crustacea</taxon>
        <taxon>Branchiopoda</taxon>
        <taxon>Diplostraca</taxon>
        <taxon>Cladocera</taxon>
        <taxon>Anomopoda</taxon>
        <taxon>Daphniidae</taxon>
        <taxon>Daphnia</taxon>
    </lineage>
</organism>
<proteinExistence type="predicted"/>
<dbReference type="Proteomes" id="UP001234178">
    <property type="component" value="Unassembled WGS sequence"/>
</dbReference>
<evidence type="ECO:0000313" key="2">
    <source>
        <dbReference type="EMBL" id="KAK4005364.1"/>
    </source>
</evidence>
<evidence type="ECO:0000256" key="1">
    <source>
        <dbReference type="SAM" id="MobiDB-lite"/>
    </source>
</evidence>
<evidence type="ECO:0000313" key="3">
    <source>
        <dbReference type="Proteomes" id="UP001234178"/>
    </source>
</evidence>